<dbReference type="Proteomes" id="UP000054715">
    <property type="component" value="Unassembled WGS sequence"/>
</dbReference>
<evidence type="ECO:0000313" key="1">
    <source>
        <dbReference type="EMBL" id="KTD08315.1"/>
    </source>
</evidence>
<evidence type="ECO:0000313" key="3">
    <source>
        <dbReference type="Proteomes" id="UP000054715"/>
    </source>
</evidence>
<keyword evidence="4" id="KW-1185">Reference proteome</keyword>
<dbReference type="STRING" id="455.Ljam_2510"/>
<dbReference type="RefSeq" id="WP_058450356.1">
    <property type="nucleotide sequence ID" value="NZ_CAAAJF010000001.1"/>
</dbReference>
<dbReference type="AlphaFoldDB" id="A0A0W0UK87"/>
<dbReference type="Proteomes" id="UP000093336">
    <property type="component" value="Unassembled WGS sequence"/>
</dbReference>
<dbReference type="EMBL" id="LYOZ01000052">
    <property type="protein sequence ID" value="OCH97158.1"/>
    <property type="molecule type" value="Genomic_DNA"/>
</dbReference>
<accession>A0A0W0UK87</accession>
<protein>
    <submittedName>
        <fullName evidence="1">Uncharacterized protein</fullName>
    </submittedName>
</protein>
<dbReference type="OrthoDB" id="5652699at2"/>
<sequence>MALSSYLQPLQTLQHIEQLQPCVNLAIQVFEQDMPDSKLIDKLRGELLRTLSVLLQYKVTNEGVLYTLKHYTWAFFAPTKKSHHLENLFSNEIQSIENKIITALQGLAREYPINDVDLFDLEPIGENENYWLSLKGRKYRLEPLAEWISTRKAFIYPEDNTTMFLQDIDNLTQLCDLHKISLQPKPVYSSILKQAIIDAGFSIEEIRELDVPQLHNHHIKALQMLIAHYHFSKRQAFEELQGLNSEQADALNELYSKGLRGAHLRNLAIDESDYSPHHTVVLQMLVNEWHYDIETAVDAISNCNGDEVQRYYSMSSPLIY</sequence>
<reference evidence="1 3" key="1">
    <citation type="submission" date="2015-11" db="EMBL/GenBank/DDBJ databases">
        <title>Genomic analysis of 38 Legionella species identifies large and diverse effector repertoires.</title>
        <authorList>
            <person name="Burstein D."/>
            <person name="Amaro F."/>
            <person name="Zusman T."/>
            <person name="Lifshitz Z."/>
            <person name="Cohen O."/>
            <person name="Gilbert J.A."/>
            <person name="Pupko T."/>
            <person name="Shuman H.A."/>
            <person name="Segal G."/>
        </authorList>
    </citation>
    <scope>NUCLEOTIDE SEQUENCE [LARGE SCALE GENOMIC DNA]</scope>
    <source>
        <strain evidence="1 3">JA-26-G1-E2</strain>
    </source>
</reference>
<evidence type="ECO:0000313" key="2">
    <source>
        <dbReference type="EMBL" id="OCH97158.1"/>
    </source>
</evidence>
<name>A0A0W0UK87_9GAMM</name>
<comment type="caution">
    <text evidence="1">The sequence shown here is derived from an EMBL/GenBank/DDBJ whole genome shotgun (WGS) entry which is preliminary data.</text>
</comment>
<proteinExistence type="predicted"/>
<dbReference type="EMBL" id="LNYG01000013">
    <property type="protein sequence ID" value="KTD08315.1"/>
    <property type="molecule type" value="Genomic_DNA"/>
</dbReference>
<organism evidence="1 3">
    <name type="scientific">Legionella jamestowniensis</name>
    <dbReference type="NCBI Taxonomy" id="455"/>
    <lineage>
        <taxon>Bacteria</taxon>
        <taxon>Pseudomonadati</taxon>
        <taxon>Pseudomonadota</taxon>
        <taxon>Gammaproteobacteria</taxon>
        <taxon>Legionellales</taxon>
        <taxon>Legionellaceae</taxon>
        <taxon>Legionella</taxon>
    </lineage>
</organism>
<evidence type="ECO:0000313" key="4">
    <source>
        <dbReference type="Proteomes" id="UP000093336"/>
    </source>
</evidence>
<dbReference type="PATRIC" id="fig|455.5.peg.2636"/>
<gene>
    <name evidence="2" type="ORF">A8135_05900</name>
    <name evidence="1" type="ORF">Ljam_2510</name>
</gene>
<reference evidence="2 4" key="2">
    <citation type="submission" date="2016-05" db="EMBL/GenBank/DDBJ databases">
        <authorList>
            <person name="Prochazka B."/>
            <person name="Indra A."/>
            <person name="Hasenberger P."/>
            <person name="Blaschitz M."/>
            <person name="Wagner L."/>
            <person name="Wewalka G."/>
            <person name="Sorschag S."/>
            <person name="Schmid D."/>
            <person name="Ruppitsch W."/>
        </authorList>
    </citation>
    <scope>NUCLEOTIDE SEQUENCE [LARGE SCALE GENOMIC DNA]</scope>
    <source>
        <strain evidence="2 4">974010_12</strain>
    </source>
</reference>